<sequence length="221" mass="24541">MNSKQIIGTLFTLFFLGISSLANAQKNQGLDNRLLIKYSPLALAELETVVFQGGVEYFLNDSLSWQGEIGLNSGVFGANAGRDQNSDFSFIRFRTEVKWYLASSYVAAEVFVLAKDFDRQNDFFFNGENNFSYDRSNIRYFSTGAMAKIGSQKFIGKRVLFDKYIGLGFRVNHNEVNVLEGGAIGGDGPSPILEDKYRSLGWALAPNLTVGFKIAFLTGTK</sequence>
<evidence type="ECO:0000256" key="1">
    <source>
        <dbReference type="SAM" id="SignalP"/>
    </source>
</evidence>
<feature type="chain" id="PRO_5017571112" description="Outer membrane protein with beta-barrel domain" evidence="1">
    <location>
        <begin position="25"/>
        <end position="221"/>
    </location>
</feature>
<dbReference type="Proteomes" id="UP000256405">
    <property type="component" value="Unassembled WGS sequence"/>
</dbReference>
<reference evidence="2 3" key="1">
    <citation type="submission" date="2018-08" db="EMBL/GenBank/DDBJ databases">
        <title>Genomic Encyclopedia of Archaeal and Bacterial Type Strains, Phase II (KMG-II): from individual species to whole genera.</title>
        <authorList>
            <person name="Goeker M."/>
        </authorList>
    </citation>
    <scope>NUCLEOTIDE SEQUENCE [LARGE SCALE GENOMIC DNA]</scope>
    <source>
        <strain evidence="2 3">DSM 15986</strain>
    </source>
</reference>
<dbReference type="AlphaFoldDB" id="A0A3E0DP59"/>
<name>A0A3E0DP59_9BACT</name>
<proteinExistence type="predicted"/>
<evidence type="ECO:0000313" key="3">
    <source>
        <dbReference type="Proteomes" id="UP000256405"/>
    </source>
</evidence>
<feature type="signal peptide" evidence="1">
    <location>
        <begin position="1"/>
        <end position="24"/>
    </location>
</feature>
<dbReference type="EMBL" id="QUNF01000014">
    <property type="protein sequence ID" value="REG84737.1"/>
    <property type="molecule type" value="Genomic_DNA"/>
</dbReference>
<organism evidence="2 3">
    <name type="scientific">Algoriphagus antarcticus</name>
    <dbReference type="NCBI Taxonomy" id="238540"/>
    <lineage>
        <taxon>Bacteria</taxon>
        <taxon>Pseudomonadati</taxon>
        <taxon>Bacteroidota</taxon>
        <taxon>Cytophagia</taxon>
        <taxon>Cytophagales</taxon>
        <taxon>Cyclobacteriaceae</taxon>
        <taxon>Algoriphagus</taxon>
    </lineage>
</organism>
<gene>
    <name evidence="2" type="ORF">C8N25_11486</name>
</gene>
<keyword evidence="3" id="KW-1185">Reference proteome</keyword>
<comment type="caution">
    <text evidence="2">The sequence shown here is derived from an EMBL/GenBank/DDBJ whole genome shotgun (WGS) entry which is preliminary data.</text>
</comment>
<evidence type="ECO:0000313" key="2">
    <source>
        <dbReference type="EMBL" id="REG84737.1"/>
    </source>
</evidence>
<protein>
    <recommendedName>
        <fullName evidence="4">Outer membrane protein with beta-barrel domain</fullName>
    </recommendedName>
</protein>
<dbReference type="RefSeq" id="WP_086541438.1">
    <property type="nucleotide sequence ID" value="NZ_MSSW01000027.1"/>
</dbReference>
<accession>A0A3E0DP59</accession>
<evidence type="ECO:0008006" key="4">
    <source>
        <dbReference type="Google" id="ProtNLM"/>
    </source>
</evidence>
<keyword evidence="1" id="KW-0732">Signal</keyword>